<protein>
    <submittedName>
        <fullName evidence="1">Ovule protein</fullName>
    </submittedName>
</protein>
<accession>A0A5K3G5R5</accession>
<proteinExistence type="predicted"/>
<sequence>SQILVVFERIVVNPVYSTPNPVAPPPTQGSPCRSMSPAARILNSPFISSNIYLGVSP</sequence>
<reference evidence="1" key="1">
    <citation type="submission" date="2019-11" db="UniProtKB">
        <authorList>
            <consortium name="WormBaseParasite"/>
        </authorList>
    </citation>
    <scope>IDENTIFICATION</scope>
</reference>
<evidence type="ECO:0000313" key="1">
    <source>
        <dbReference type="WBParaSite" id="MCU_013639-RA"/>
    </source>
</evidence>
<name>A0A5K3G5R5_MESCO</name>
<dbReference type="WBParaSite" id="MCU_013639-RA">
    <property type="protein sequence ID" value="MCU_013639-RA"/>
    <property type="gene ID" value="MCU_013639"/>
</dbReference>
<organism evidence="1">
    <name type="scientific">Mesocestoides corti</name>
    <name type="common">Flatworm</name>
    <dbReference type="NCBI Taxonomy" id="53468"/>
    <lineage>
        <taxon>Eukaryota</taxon>
        <taxon>Metazoa</taxon>
        <taxon>Spiralia</taxon>
        <taxon>Lophotrochozoa</taxon>
        <taxon>Platyhelminthes</taxon>
        <taxon>Cestoda</taxon>
        <taxon>Eucestoda</taxon>
        <taxon>Cyclophyllidea</taxon>
        <taxon>Mesocestoididae</taxon>
        <taxon>Mesocestoides</taxon>
    </lineage>
</organism>
<dbReference type="AlphaFoldDB" id="A0A5K3G5R5"/>